<name>A0ACC0BBX0_CATRO</name>
<evidence type="ECO:0000313" key="1">
    <source>
        <dbReference type="EMBL" id="KAI5670104.1"/>
    </source>
</evidence>
<gene>
    <name evidence="1" type="ORF">M9H77_10468</name>
</gene>
<protein>
    <submittedName>
        <fullName evidence="1">Uncharacterized protein</fullName>
    </submittedName>
</protein>
<dbReference type="Proteomes" id="UP001060085">
    <property type="component" value="Linkage Group LG03"/>
</dbReference>
<accession>A0ACC0BBX0</accession>
<dbReference type="EMBL" id="CM044703">
    <property type="protein sequence ID" value="KAI5670104.1"/>
    <property type="molecule type" value="Genomic_DNA"/>
</dbReference>
<proteinExistence type="predicted"/>
<evidence type="ECO:0000313" key="2">
    <source>
        <dbReference type="Proteomes" id="UP001060085"/>
    </source>
</evidence>
<reference evidence="2" key="1">
    <citation type="journal article" date="2023" name="Nat. Plants">
        <title>Single-cell RNA sequencing provides a high-resolution roadmap for understanding the multicellular compartmentation of specialized metabolism.</title>
        <authorList>
            <person name="Sun S."/>
            <person name="Shen X."/>
            <person name="Li Y."/>
            <person name="Li Y."/>
            <person name="Wang S."/>
            <person name="Li R."/>
            <person name="Zhang H."/>
            <person name="Shen G."/>
            <person name="Guo B."/>
            <person name="Wei J."/>
            <person name="Xu J."/>
            <person name="St-Pierre B."/>
            <person name="Chen S."/>
            <person name="Sun C."/>
        </authorList>
    </citation>
    <scope>NUCLEOTIDE SEQUENCE [LARGE SCALE GENOMIC DNA]</scope>
</reference>
<organism evidence="1 2">
    <name type="scientific">Catharanthus roseus</name>
    <name type="common">Madagascar periwinkle</name>
    <name type="synonym">Vinca rosea</name>
    <dbReference type="NCBI Taxonomy" id="4058"/>
    <lineage>
        <taxon>Eukaryota</taxon>
        <taxon>Viridiplantae</taxon>
        <taxon>Streptophyta</taxon>
        <taxon>Embryophyta</taxon>
        <taxon>Tracheophyta</taxon>
        <taxon>Spermatophyta</taxon>
        <taxon>Magnoliopsida</taxon>
        <taxon>eudicotyledons</taxon>
        <taxon>Gunneridae</taxon>
        <taxon>Pentapetalae</taxon>
        <taxon>asterids</taxon>
        <taxon>lamiids</taxon>
        <taxon>Gentianales</taxon>
        <taxon>Apocynaceae</taxon>
        <taxon>Rauvolfioideae</taxon>
        <taxon>Vinceae</taxon>
        <taxon>Catharanthinae</taxon>
        <taxon>Catharanthus</taxon>
    </lineage>
</organism>
<keyword evidence="2" id="KW-1185">Reference proteome</keyword>
<sequence length="283" mass="31450">MSVIDASSVGNRSTAVLTKFRAIQELEEEERGKKFREILNLIMLLWLDRVAVGITAVPFPLFYSFLSLSLWLVLPVPDVRTQAKGLVILFHPLMTLRLLGLTLLLSSIFSVMERVDNGLKRNLSAKSSLRKPLNWLVKWATTLSLIVNEILDVTRFKSANKALCLPRLLSRFFEVVGVYVKGEVQQTTTSSDILNYDSITSLGYACAPAGPPPIAPPIPHVLEAPSHPHKPPPQPFTSGGDLDYNDDFGDNEGIDNEDDGELERCPPPLHCKQGIIPLSNKYY</sequence>
<comment type="caution">
    <text evidence="1">The sequence shown here is derived from an EMBL/GenBank/DDBJ whole genome shotgun (WGS) entry which is preliminary data.</text>
</comment>